<proteinExistence type="predicted"/>
<organism evidence="2 3">
    <name type="scientific">Lentinus tigrinus ALCF2SS1-6</name>
    <dbReference type="NCBI Taxonomy" id="1328759"/>
    <lineage>
        <taxon>Eukaryota</taxon>
        <taxon>Fungi</taxon>
        <taxon>Dikarya</taxon>
        <taxon>Basidiomycota</taxon>
        <taxon>Agaricomycotina</taxon>
        <taxon>Agaricomycetes</taxon>
        <taxon>Polyporales</taxon>
        <taxon>Polyporaceae</taxon>
        <taxon>Lentinus</taxon>
    </lineage>
</organism>
<feature type="non-terminal residue" evidence="2">
    <location>
        <position position="146"/>
    </location>
</feature>
<evidence type="ECO:0000313" key="3">
    <source>
        <dbReference type="Proteomes" id="UP000313359"/>
    </source>
</evidence>
<keyword evidence="3" id="KW-1185">Reference proteome</keyword>
<dbReference type="Pfam" id="PF03732">
    <property type="entry name" value="Retrotrans_gag"/>
    <property type="match status" value="1"/>
</dbReference>
<dbReference type="InterPro" id="IPR005162">
    <property type="entry name" value="Retrotrans_gag_dom"/>
</dbReference>
<sequence length="146" mass="17629">VLRPVDPEPYSGRADLTVFHRFISQMRDYLQGYRVRPRHQASIVSRFLTGRAHEYYVNTVSRNPKAHPFKDILVGLFNYCFPINFRQQMREKLRNTRQQGRSVQTYVYELENLFLVLGMDRNEERVDAFWFGLDKYIQSELWKQMM</sequence>
<gene>
    <name evidence="2" type="ORF">L227DRAFT_464832</name>
</gene>
<dbReference type="AlphaFoldDB" id="A0A5C2S3U2"/>
<feature type="domain" description="Retrotransposon gag" evidence="1">
    <location>
        <begin position="43"/>
        <end position="134"/>
    </location>
</feature>
<feature type="non-terminal residue" evidence="2">
    <location>
        <position position="1"/>
    </location>
</feature>
<dbReference type="Proteomes" id="UP000313359">
    <property type="component" value="Unassembled WGS sequence"/>
</dbReference>
<name>A0A5C2S3U2_9APHY</name>
<reference evidence="2" key="1">
    <citation type="journal article" date="2018" name="Genome Biol. Evol.">
        <title>Genomics and development of Lentinus tigrinus, a white-rot wood-decaying mushroom with dimorphic fruiting bodies.</title>
        <authorList>
            <person name="Wu B."/>
            <person name="Xu Z."/>
            <person name="Knudson A."/>
            <person name="Carlson A."/>
            <person name="Chen N."/>
            <person name="Kovaka S."/>
            <person name="LaButti K."/>
            <person name="Lipzen A."/>
            <person name="Pennachio C."/>
            <person name="Riley R."/>
            <person name="Schakwitz W."/>
            <person name="Umezawa K."/>
            <person name="Ohm R.A."/>
            <person name="Grigoriev I.V."/>
            <person name="Nagy L.G."/>
            <person name="Gibbons J."/>
            <person name="Hibbett D."/>
        </authorList>
    </citation>
    <scope>NUCLEOTIDE SEQUENCE [LARGE SCALE GENOMIC DNA]</scope>
    <source>
        <strain evidence="2">ALCF2SS1-6</strain>
    </source>
</reference>
<dbReference type="STRING" id="1328759.A0A5C2S3U2"/>
<evidence type="ECO:0000313" key="2">
    <source>
        <dbReference type="EMBL" id="RPD57529.1"/>
    </source>
</evidence>
<dbReference type="EMBL" id="ML122280">
    <property type="protein sequence ID" value="RPD57529.1"/>
    <property type="molecule type" value="Genomic_DNA"/>
</dbReference>
<evidence type="ECO:0000259" key="1">
    <source>
        <dbReference type="Pfam" id="PF03732"/>
    </source>
</evidence>
<dbReference type="OrthoDB" id="2796815at2759"/>
<accession>A0A5C2S3U2</accession>
<protein>
    <recommendedName>
        <fullName evidence="1">Retrotransposon gag domain-containing protein</fullName>
    </recommendedName>
</protein>